<feature type="transmembrane region" description="Helical" evidence="1">
    <location>
        <begin position="12"/>
        <end position="39"/>
    </location>
</feature>
<gene>
    <name evidence="2" type="ORF">EZS28_021078</name>
</gene>
<dbReference type="SUPFAM" id="SSF48371">
    <property type="entry name" value="ARM repeat"/>
    <property type="match status" value="1"/>
</dbReference>
<name>A0A5J4VM94_9EUKA</name>
<keyword evidence="1" id="KW-0812">Transmembrane</keyword>
<dbReference type="InterPro" id="IPR011989">
    <property type="entry name" value="ARM-like"/>
</dbReference>
<dbReference type="Proteomes" id="UP000324800">
    <property type="component" value="Unassembled WGS sequence"/>
</dbReference>
<evidence type="ECO:0000313" key="2">
    <source>
        <dbReference type="EMBL" id="KAA6383393.1"/>
    </source>
</evidence>
<proteinExistence type="predicted"/>
<comment type="caution">
    <text evidence="2">The sequence shown here is derived from an EMBL/GenBank/DDBJ whole genome shotgun (WGS) entry which is preliminary data.</text>
</comment>
<protein>
    <submittedName>
        <fullName evidence="2">Uncharacterized protein</fullName>
    </submittedName>
</protein>
<keyword evidence="1" id="KW-1133">Transmembrane helix</keyword>
<accession>A0A5J4VM94</accession>
<sequence length="404" mass="46310">MKNKENNKLRKIAIGFGVIDAYLNIFTSYDLSIITYPYIEAFFSLTYPSGHRIIQRIISHNPYQGLIRLLDHTASEIIIETLSCIENILSVITISSPESNRHPHYDIIVSCNGINKILNIFKQTKNKTIKDRSAICYGLLLRGCEITDSQLKNEVIANITQLISNPDTQIKNHARLALDNLQRKDRNQRSDQPIHPIKQIARLTPPPKPDALLNAIDLVIESLKAAKSSSYLFEKVTEGLKVVSQIETCEQSKVTNEMRSTTKKIKNNCMNIIKSKIKKNEEVELGFRTGLISEFIEIMKRLPYNELRKDVQLLLPYIIHPYVQALEKQGVIKNIISTILLSKESENINKRQVIILLDSLYNEGIKLSSELQVRIISQLCEYKRCDKWDIRYALESLSYLAINK</sequence>
<reference evidence="2 3" key="1">
    <citation type="submission" date="2019-03" db="EMBL/GenBank/DDBJ databases">
        <title>Single cell metagenomics reveals metabolic interactions within the superorganism composed of flagellate Streblomastix strix and complex community of Bacteroidetes bacteria on its surface.</title>
        <authorList>
            <person name="Treitli S.C."/>
            <person name="Kolisko M."/>
            <person name="Husnik F."/>
            <person name="Keeling P."/>
            <person name="Hampl V."/>
        </authorList>
    </citation>
    <scope>NUCLEOTIDE SEQUENCE [LARGE SCALE GENOMIC DNA]</scope>
    <source>
        <strain evidence="2">ST1C</strain>
    </source>
</reference>
<keyword evidence="1" id="KW-0472">Membrane</keyword>
<dbReference type="InterPro" id="IPR016024">
    <property type="entry name" value="ARM-type_fold"/>
</dbReference>
<dbReference type="Gene3D" id="1.25.10.10">
    <property type="entry name" value="Leucine-rich Repeat Variant"/>
    <property type="match status" value="1"/>
</dbReference>
<dbReference type="AlphaFoldDB" id="A0A5J4VM94"/>
<organism evidence="2 3">
    <name type="scientific">Streblomastix strix</name>
    <dbReference type="NCBI Taxonomy" id="222440"/>
    <lineage>
        <taxon>Eukaryota</taxon>
        <taxon>Metamonada</taxon>
        <taxon>Preaxostyla</taxon>
        <taxon>Oxymonadida</taxon>
        <taxon>Streblomastigidae</taxon>
        <taxon>Streblomastix</taxon>
    </lineage>
</organism>
<feature type="non-terminal residue" evidence="2">
    <location>
        <position position="404"/>
    </location>
</feature>
<evidence type="ECO:0000313" key="3">
    <source>
        <dbReference type="Proteomes" id="UP000324800"/>
    </source>
</evidence>
<dbReference type="EMBL" id="SNRW01006267">
    <property type="protein sequence ID" value="KAA6383393.1"/>
    <property type="molecule type" value="Genomic_DNA"/>
</dbReference>
<evidence type="ECO:0000256" key="1">
    <source>
        <dbReference type="SAM" id="Phobius"/>
    </source>
</evidence>